<evidence type="ECO:0000313" key="2">
    <source>
        <dbReference type="Proteomes" id="UP000095649"/>
    </source>
</evidence>
<dbReference type="EMBL" id="CYXN01000005">
    <property type="protein sequence ID" value="CUM90510.1"/>
    <property type="molecule type" value="Genomic_DNA"/>
</dbReference>
<sequence length="144" mass="16663">MHKKADSVNIWSRYLKGTPAQEIYTRYKKALSEESKAMRFSQKMEFYLMAKDDDELMAAIACFTPPQMDTVLRGLHKIVCNDPTIVADMKNVYQEKMNAFLKKTVQYWGAVEDEKVNEAIGGFTNFEKITLLRVLHKQCISSRL</sequence>
<proteinExistence type="predicted"/>
<dbReference type="RefSeq" id="WP_055185662.1">
    <property type="nucleotide sequence ID" value="NZ_CYXN01000005.1"/>
</dbReference>
<reference evidence="1 2" key="1">
    <citation type="submission" date="2015-09" db="EMBL/GenBank/DDBJ databases">
        <authorList>
            <consortium name="Pathogen Informatics"/>
        </authorList>
    </citation>
    <scope>NUCLEOTIDE SEQUENCE [LARGE SCALE GENOMIC DNA]</scope>
    <source>
        <strain evidence="1 2">2789STDY5834970</strain>
    </source>
</reference>
<evidence type="ECO:0000313" key="1">
    <source>
        <dbReference type="EMBL" id="CUM90510.1"/>
    </source>
</evidence>
<gene>
    <name evidence="1" type="ORF">ERS852582_01082</name>
</gene>
<dbReference type="AlphaFoldDB" id="A0A173SJY6"/>
<protein>
    <submittedName>
        <fullName evidence="1">Uncharacterized protein</fullName>
    </submittedName>
</protein>
<organism evidence="1 2">
    <name type="scientific">Faecalibacterium prausnitzii</name>
    <dbReference type="NCBI Taxonomy" id="853"/>
    <lineage>
        <taxon>Bacteria</taxon>
        <taxon>Bacillati</taxon>
        <taxon>Bacillota</taxon>
        <taxon>Clostridia</taxon>
        <taxon>Eubacteriales</taxon>
        <taxon>Oscillospiraceae</taxon>
        <taxon>Faecalibacterium</taxon>
    </lineage>
</organism>
<name>A0A173SJY6_9FIRM</name>
<accession>A0A173SJY6</accession>
<dbReference type="Proteomes" id="UP000095649">
    <property type="component" value="Unassembled WGS sequence"/>
</dbReference>